<keyword evidence="4" id="KW-1185">Reference proteome</keyword>
<dbReference type="GeneID" id="14651776"/>
<gene>
    <name evidence="3" type="ordered locus">Nmlp_3259</name>
</gene>
<evidence type="ECO:0000259" key="2">
    <source>
        <dbReference type="PROSITE" id="PS50234"/>
    </source>
</evidence>
<dbReference type="Pfam" id="PF00092">
    <property type="entry name" value="VWA"/>
    <property type="match status" value="1"/>
</dbReference>
<dbReference type="InterPro" id="IPR036465">
    <property type="entry name" value="vWFA_dom_sf"/>
</dbReference>
<dbReference type="PANTHER" id="PTHR37947:SF1">
    <property type="entry name" value="BLL2462 PROTEIN"/>
    <property type="match status" value="1"/>
</dbReference>
<dbReference type="eggNOG" id="arCOG02907">
    <property type="taxonomic scope" value="Archaea"/>
</dbReference>
<keyword evidence="1" id="KW-1133">Transmembrane helix</keyword>
<dbReference type="SMART" id="SM00327">
    <property type="entry name" value="VWA"/>
    <property type="match status" value="1"/>
</dbReference>
<evidence type="ECO:0000313" key="4">
    <source>
        <dbReference type="Proteomes" id="UP000011867"/>
    </source>
</evidence>
<dbReference type="STRING" id="268739.Nmlp_3259"/>
<dbReference type="EMBL" id="HF582854">
    <property type="protein sequence ID" value="CCQ37393.1"/>
    <property type="molecule type" value="Genomic_DNA"/>
</dbReference>
<feature type="transmembrane region" description="Helical" evidence="1">
    <location>
        <begin position="63"/>
        <end position="85"/>
    </location>
</feature>
<sequence length="796" mass="83835">MLLAGLQAGAGVAGMARGVAALGAVGFERPLFFLALPVALAAVAVLFYWNVGSGAPTGRTRTLMIATRVLVAVLLVTAAAGPYVVDVSRSAGEPEVQLLVDDSESMDVYDVDAESIAESIEAEGVPVRRTTVASGASSPIGDEVLRSIEAGSHVVLLSDGRVTEGRNLGFAVDVAAERNATISALRVDPARPERLVRVEAPETTTAGAEESIRVSVGGVGETDATLTVTVDGEQVREETVSDPTSIELEHTFEKAGDHRIEATIDADDGGFDRNTVFRRVVRVVEPPEVLYVSRVDYPLETYLGELYDVTRAESVPDRDALDRYHAVVIQDVAAGDIGDVGALQSYAADGNGVVVAGGNNAYGRGGYASSSIATMLPVRFDEAIGGDDVVLVVDVSGSAEETMPRIRGLSLDILEQIGDESRLGVVAFDSRAQVVSELRPLESERTELQATIRRLQAGGGTDIGAGLRAAGGLLEGDGEVILITDGVDDSEQALVAAEELAAENVRVTGVGFGYWSDDDRLAEIAGATGGTYIQPDETERLRLFFDSGAAPPEADSLVVVDRTHFITDGVETESDPTSANDVEARDGARLLVTTSEGDPAVTSWRFGLGRVVSVTAYDADGSLGGLLSPPDAELTTRSVNWAIGDPRRKRTDVASVDDTSRGAETRVVYRGATRPTGTDLEFVRTDTERFEATFTPEAVGYDSVLDAGYAVNYAAEYGAVGQASAVEAAIDRTGGRAFDPSEAAAIAEFTRSEATRERAIQRPFGWVLLAIALFVYLGEVAARRLGEIYDAGDTTS</sequence>
<dbReference type="SUPFAM" id="SSF53300">
    <property type="entry name" value="vWA-like"/>
    <property type="match status" value="1"/>
</dbReference>
<feature type="domain" description="VWFA" evidence="2">
    <location>
        <begin position="388"/>
        <end position="548"/>
    </location>
</feature>
<organism evidence="3 4">
    <name type="scientific">Natronomonas moolapensis (strain DSM 18674 / CECT 7526 / JCM 14361 / 8.8.11)</name>
    <dbReference type="NCBI Taxonomy" id="268739"/>
    <lineage>
        <taxon>Archaea</taxon>
        <taxon>Methanobacteriati</taxon>
        <taxon>Methanobacteriota</taxon>
        <taxon>Stenosarchaea group</taxon>
        <taxon>Halobacteria</taxon>
        <taxon>Halobacteriales</taxon>
        <taxon>Natronomonadaceae</taxon>
        <taxon>Natronomonas</taxon>
    </lineage>
</organism>
<dbReference type="HOGENOM" id="CLU_355886_0_0_2"/>
<evidence type="ECO:0000313" key="3">
    <source>
        <dbReference type="EMBL" id="CCQ37393.1"/>
    </source>
</evidence>
<evidence type="ECO:0000256" key="1">
    <source>
        <dbReference type="SAM" id="Phobius"/>
    </source>
</evidence>
<keyword evidence="1" id="KW-0472">Membrane</keyword>
<dbReference type="OrthoDB" id="147382at2157"/>
<dbReference type="PANTHER" id="PTHR37947">
    <property type="entry name" value="BLL2462 PROTEIN"/>
    <property type="match status" value="1"/>
</dbReference>
<dbReference type="KEGG" id="nmo:Nmlp_3259"/>
<dbReference type="Gene3D" id="3.40.50.410">
    <property type="entry name" value="von Willebrand factor, type A domain"/>
    <property type="match status" value="1"/>
</dbReference>
<name>M1XSN1_NATM8</name>
<dbReference type="InterPro" id="IPR029062">
    <property type="entry name" value="Class_I_gatase-like"/>
</dbReference>
<dbReference type="SUPFAM" id="SSF52317">
    <property type="entry name" value="Class I glutamine amidotransferase-like"/>
    <property type="match status" value="1"/>
</dbReference>
<reference evidence="3 4" key="1">
    <citation type="journal article" date="2013" name="Genome Announc.">
        <title>Genome of the haloarchaeon Natronomonas moolapensis, a neutrophilic member of a previously haloalkaliphilic genus.</title>
        <authorList>
            <person name="Dyall-Smith M.L."/>
            <person name="Pfeiffer F."/>
            <person name="Oberwinkler T."/>
            <person name="Klee K."/>
            <person name="Rampp M."/>
            <person name="Palm P."/>
            <person name="Gross K."/>
            <person name="Schuster S.C."/>
            <person name="Oesterhelt D."/>
        </authorList>
    </citation>
    <scope>NUCLEOTIDE SEQUENCE [LARGE SCALE GENOMIC DNA]</scope>
    <source>
        <strain evidence="4">DSM 18674 / JCM 14361 / 8.8.11</strain>
    </source>
</reference>
<proteinExistence type="predicted"/>
<dbReference type="InterPro" id="IPR002035">
    <property type="entry name" value="VWF_A"/>
</dbReference>
<accession>M1XSN1</accession>
<dbReference type="AlphaFoldDB" id="M1XSN1"/>
<feature type="transmembrane region" description="Helical" evidence="1">
    <location>
        <begin position="31"/>
        <end position="51"/>
    </location>
</feature>
<keyword evidence="1" id="KW-0812">Transmembrane</keyword>
<dbReference type="PROSITE" id="PS50234">
    <property type="entry name" value="VWFA"/>
    <property type="match status" value="1"/>
</dbReference>
<dbReference type="RefSeq" id="WP_015410136.1">
    <property type="nucleotide sequence ID" value="NC_020388.1"/>
</dbReference>
<dbReference type="Proteomes" id="UP000011867">
    <property type="component" value="Chromosome"/>
</dbReference>
<protein>
    <submittedName>
        <fullName evidence="3">von Willebrand factor type A domain protein</fullName>
    </submittedName>
</protein>